<evidence type="ECO:0000256" key="8">
    <source>
        <dbReference type="ARBA" id="ARBA00052751"/>
    </source>
</evidence>
<dbReference type="RefSeq" id="WP_084666232.1">
    <property type="nucleotide sequence ID" value="NZ_LT838272.1"/>
</dbReference>
<protein>
    <recommendedName>
        <fullName evidence="11 13">S-adenosylmethionine:tRNA ribosyltransferase-isomerase</fullName>
        <ecNumber evidence="10 13">2.4.99.17</ecNumber>
    </recommendedName>
    <alternativeName>
        <fullName evidence="12 13">Queuosine biosynthesis protein QueA</fullName>
    </alternativeName>
</protein>
<comment type="subcellular location">
    <subcellularLocation>
        <location evidence="1 13">Cytoplasm</location>
    </subcellularLocation>
</comment>
<evidence type="ECO:0000256" key="13">
    <source>
        <dbReference type="HAMAP-Rule" id="MF_00113"/>
    </source>
</evidence>
<comment type="function">
    <text evidence="13">Transfers and isomerizes the ribose moiety from AdoMet to the 7-aminomethyl group of 7-deazaguanine (preQ1-tRNA) to give epoxyqueuosine (oQ-tRNA).</text>
</comment>
<evidence type="ECO:0000313" key="14">
    <source>
        <dbReference type="EMBL" id="SMB98855.1"/>
    </source>
</evidence>
<dbReference type="Pfam" id="PF02547">
    <property type="entry name" value="Queuosine_synth"/>
    <property type="match status" value="1"/>
</dbReference>
<keyword evidence="5 13" id="KW-0808">Transferase</keyword>
<dbReference type="Gene3D" id="2.40.10.240">
    <property type="entry name" value="QueA-like"/>
    <property type="match status" value="1"/>
</dbReference>
<evidence type="ECO:0000256" key="9">
    <source>
        <dbReference type="ARBA" id="ARBA00061210"/>
    </source>
</evidence>
<comment type="subunit">
    <text evidence="3 13">Monomer.</text>
</comment>
<keyword evidence="6 13" id="KW-0949">S-adenosyl-L-methionine</keyword>
<evidence type="ECO:0000256" key="3">
    <source>
        <dbReference type="ARBA" id="ARBA00011245"/>
    </source>
</evidence>
<evidence type="ECO:0000256" key="10">
    <source>
        <dbReference type="ARBA" id="ARBA00066503"/>
    </source>
</evidence>
<dbReference type="FunFam" id="3.40.1780.10:FF:000001">
    <property type="entry name" value="S-adenosylmethionine:tRNA ribosyltransferase-isomerase"/>
    <property type="match status" value="1"/>
</dbReference>
<evidence type="ECO:0000256" key="11">
    <source>
        <dbReference type="ARBA" id="ARBA00069325"/>
    </source>
</evidence>
<name>A0A1W1VZS6_9FIRM</name>
<evidence type="ECO:0000313" key="15">
    <source>
        <dbReference type="Proteomes" id="UP000192569"/>
    </source>
</evidence>
<dbReference type="Proteomes" id="UP000192569">
    <property type="component" value="Chromosome I"/>
</dbReference>
<dbReference type="InterPro" id="IPR042118">
    <property type="entry name" value="QueA_dom1"/>
</dbReference>
<dbReference type="InterPro" id="IPR036100">
    <property type="entry name" value="QueA_sf"/>
</dbReference>
<dbReference type="EMBL" id="LT838272">
    <property type="protein sequence ID" value="SMB98855.1"/>
    <property type="molecule type" value="Genomic_DNA"/>
</dbReference>
<evidence type="ECO:0000256" key="12">
    <source>
        <dbReference type="ARBA" id="ARBA00076160"/>
    </source>
</evidence>
<dbReference type="GO" id="GO:0005737">
    <property type="term" value="C:cytoplasm"/>
    <property type="evidence" value="ECO:0007669"/>
    <property type="project" value="UniProtKB-SubCell"/>
</dbReference>
<keyword evidence="14" id="KW-0413">Isomerase</keyword>
<dbReference type="AlphaFoldDB" id="A0A1W1VZS6"/>
<comment type="catalytic activity">
    <reaction evidence="8 13">
        <text>7-aminomethyl-7-carbaguanosine(34) in tRNA + S-adenosyl-L-methionine = epoxyqueuosine(34) in tRNA + adenine + L-methionine + 2 H(+)</text>
        <dbReference type="Rhea" id="RHEA:32155"/>
        <dbReference type="Rhea" id="RHEA-COMP:10342"/>
        <dbReference type="Rhea" id="RHEA-COMP:18582"/>
        <dbReference type="ChEBI" id="CHEBI:15378"/>
        <dbReference type="ChEBI" id="CHEBI:16708"/>
        <dbReference type="ChEBI" id="CHEBI:57844"/>
        <dbReference type="ChEBI" id="CHEBI:59789"/>
        <dbReference type="ChEBI" id="CHEBI:82833"/>
        <dbReference type="ChEBI" id="CHEBI:194443"/>
        <dbReference type="EC" id="2.4.99.17"/>
    </reaction>
</comment>
<dbReference type="InterPro" id="IPR042119">
    <property type="entry name" value="QueA_dom2"/>
</dbReference>
<gene>
    <name evidence="13" type="primary">queA</name>
    <name evidence="14" type="ORF">SAMN00808754_2590</name>
</gene>
<evidence type="ECO:0000256" key="1">
    <source>
        <dbReference type="ARBA" id="ARBA00004496"/>
    </source>
</evidence>
<dbReference type="OrthoDB" id="9805933at2"/>
<dbReference type="UniPathway" id="UPA00392"/>
<dbReference type="PANTHER" id="PTHR30307:SF0">
    <property type="entry name" value="S-ADENOSYLMETHIONINE:TRNA RIBOSYLTRANSFERASE-ISOMERASE"/>
    <property type="match status" value="1"/>
</dbReference>
<dbReference type="EC" id="2.4.99.17" evidence="10 13"/>
<dbReference type="FunFam" id="2.40.10.240:FF:000002">
    <property type="entry name" value="S-adenosylmethionine:tRNA ribosyltransferase-isomerase"/>
    <property type="match status" value="1"/>
</dbReference>
<dbReference type="NCBIfam" id="NF001140">
    <property type="entry name" value="PRK00147.1"/>
    <property type="match status" value="1"/>
</dbReference>
<keyword evidence="7 13" id="KW-0671">Queuosine biosynthesis</keyword>
<keyword evidence="4 13" id="KW-0963">Cytoplasm</keyword>
<comment type="pathway">
    <text evidence="2 13">tRNA modification; tRNA-queuosine biosynthesis.</text>
</comment>
<dbReference type="GO" id="GO:0051075">
    <property type="term" value="F:S-adenosylmethionine:tRNA ribosyltransferase-isomerase activity"/>
    <property type="evidence" value="ECO:0007669"/>
    <property type="project" value="UniProtKB-EC"/>
</dbReference>
<evidence type="ECO:0000256" key="6">
    <source>
        <dbReference type="ARBA" id="ARBA00022691"/>
    </source>
</evidence>
<keyword evidence="15" id="KW-1185">Reference proteome</keyword>
<proteinExistence type="inferred from homology"/>
<comment type="similarity">
    <text evidence="9 13">Belongs to the QueA family.</text>
</comment>
<dbReference type="HAMAP" id="MF_00113">
    <property type="entry name" value="QueA"/>
    <property type="match status" value="1"/>
</dbReference>
<dbReference type="NCBIfam" id="TIGR00113">
    <property type="entry name" value="queA"/>
    <property type="match status" value="1"/>
</dbReference>
<evidence type="ECO:0000256" key="5">
    <source>
        <dbReference type="ARBA" id="ARBA00022679"/>
    </source>
</evidence>
<evidence type="ECO:0000256" key="2">
    <source>
        <dbReference type="ARBA" id="ARBA00004691"/>
    </source>
</evidence>
<dbReference type="GO" id="GO:0008616">
    <property type="term" value="P:tRNA queuosine(34) biosynthetic process"/>
    <property type="evidence" value="ECO:0007669"/>
    <property type="project" value="UniProtKB-UniRule"/>
</dbReference>
<dbReference type="PANTHER" id="PTHR30307">
    <property type="entry name" value="S-ADENOSYLMETHIONINE:TRNA RIBOSYLTRANSFERASE-ISOMERASE"/>
    <property type="match status" value="1"/>
</dbReference>
<dbReference type="InterPro" id="IPR003699">
    <property type="entry name" value="QueA"/>
</dbReference>
<dbReference type="SUPFAM" id="SSF111337">
    <property type="entry name" value="QueA-like"/>
    <property type="match status" value="1"/>
</dbReference>
<dbReference type="STRING" id="698762.SAMN00808754_2590"/>
<organism evidence="14 15">
    <name type="scientific">Thermanaeromonas toyohensis ToBE</name>
    <dbReference type="NCBI Taxonomy" id="698762"/>
    <lineage>
        <taxon>Bacteria</taxon>
        <taxon>Bacillati</taxon>
        <taxon>Bacillota</taxon>
        <taxon>Clostridia</taxon>
        <taxon>Neomoorellales</taxon>
        <taxon>Neomoorellaceae</taxon>
        <taxon>Thermanaeromonas</taxon>
    </lineage>
</organism>
<dbReference type="Gene3D" id="3.40.1780.10">
    <property type="entry name" value="QueA-like"/>
    <property type="match status" value="1"/>
</dbReference>
<accession>A0A1W1VZS6</accession>
<reference evidence="14 15" key="1">
    <citation type="submission" date="2017-04" db="EMBL/GenBank/DDBJ databases">
        <authorList>
            <person name="Afonso C.L."/>
            <person name="Miller P.J."/>
            <person name="Scott M.A."/>
            <person name="Spackman E."/>
            <person name="Goraichik I."/>
            <person name="Dimitrov K.M."/>
            <person name="Suarez D.L."/>
            <person name="Swayne D.E."/>
        </authorList>
    </citation>
    <scope>NUCLEOTIDE SEQUENCE [LARGE SCALE GENOMIC DNA]</scope>
    <source>
        <strain evidence="14 15">ToBE</strain>
    </source>
</reference>
<sequence length="341" mass="38930">MRVEDFDYYLPPELIAQHPVEPRDASRLLVLHRKAGMLEHRRFYELPLYLKPGDILVLNDTRVIPARLLGKKAETGGQVELLLLRPLRRDCWEALVRPGRRIPPGTELLFGQGELRAKVLERTPQGGRLVEFKYEGEWEEILGRLGEVPLPPYIKEKLPDPERYQTVYASRPGSVAAPTAGLHFTPRLLKELKEKGVKIVYILLHVGLGTFRPVKEEVVEKHRMHAEYFCVDPEAARTINEARRQGGRVIAVGTTVVRTLETAATPEGEIKPREGLTELFIYPGYRFKAVDGLITNFHLPRSTLLMLVCAFAGRERVLEAYQVAIKERYRFYSFGDAMLIL</sequence>
<evidence type="ECO:0000256" key="7">
    <source>
        <dbReference type="ARBA" id="ARBA00022785"/>
    </source>
</evidence>
<evidence type="ECO:0000256" key="4">
    <source>
        <dbReference type="ARBA" id="ARBA00022490"/>
    </source>
</evidence>